<gene>
    <name evidence="1" type="ORF">EGI31_13070</name>
</gene>
<accession>A0AAE3H4F6</accession>
<dbReference type="AlphaFoldDB" id="A0AAE3H4F6"/>
<evidence type="ECO:0000313" key="1">
    <source>
        <dbReference type="EMBL" id="MCP9763886.1"/>
    </source>
</evidence>
<organism evidence="1 2">
    <name type="scientific">Lacihabitans soyangensis</name>
    <dbReference type="NCBI Taxonomy" id="869394"/>
    <lineage>
        <taxon>Bacteria</taxon>
        <taxon>Pseudomonadati</taxon>
        <taxon>Bacteroidota</taxon>
        <taxon>Cytophagia</taxon>
        <taxon>Cytophagales</taxon>
        <taxon>Leadbetterellaceae</taxon>
        <taxon>Lacihabitans</taxon>
    </lineage>
</organism>
<keyword evidence="2" id="KW-1185">Reference proteome</keyword>
<sequence length="108" mass="12880">MQAERIKFLLEQINSDPSEPFNYYALAIEYKDNQRDKALEFFKKLLLEFPDYLPTYYHAAALFFEIGNHVEAENTYKLGIELAEKLKKEKTLRELKSAYQMFLDEIDE</sequence>
<name>A0AAE3H4F6_9BACT</name>
<dbReference type="EMBL" id="RJUF01000045">
    <property type="protein sequence ID" value="MCP9763886.1"/>
    <property type="molecule type" value="Genomic_DNA"/>
</dbReference>
<proteinExistence type="predicted"/>
<evidence type="ECO:0000313" key="2">
    <source>
        <dbReference type="Proteomes" id="UP001204144"/>
    </source>
</evidence>
<dbReference type="InterPro" id="IPR011990">
    <property type="entry name" value="TPR-like_helical_dom_sf"/>
</dbReference>
<reference evidence="1 2" key="1">
    <citation type="submission" date="2018-11" db="EMBL/GenBank/DDBJ databases">
        <title>Novel bacteria species description.</title>
        <authorList>
            <person name="Han J.-H."/>
        </authorList>
    </citation>
    <scope>NUCLEOTIDE SEQUENCE [LARGE SCALE GENOMIC DNA]</scope>
    <source>
        <strain evidence="1 2">KCTC23259</strain>
    </source>
</reference>
<dbReference type="Gene3D" id="1.25.40.10">
    <property type="entry name" value="Tetratricopeptide repeat domain"/>
    <property type="match status" value="1"/>
</dbReference>
<dbReference type="Proteomes" id="UP001204144">
    <property type="component" value="Unassembled WGS sequence"/>
</dbReference>
<protein>
    <submittedName>
        <fullName evidence="1">Tetratricopeptide repeat protein</fullName>
    </submittedName>
</protein>
<comment type="caution">
    <text evidence="1">The sequence shown here is derived from an EMBL/GenBank/DDBJ whole genome shotgun (WGS) entry which is preliminary data.</text>
</comment>
<dbReference type="SUPFAM" id="SSF48452">
    <property type="entry name" value="TPR-like"/>
    <property type="match status" value="1"/>
</dbReference>
<dbReference type="RefSeq" id="WP_255037648.1">
    <property type="nucleotide sequence ID" value="NZ_RJUF01000045.1"/>
</dbReference>